<dbReference type="Pfam" id="PF25876">
    <property type="entry name" value="HH_MFP_RND"/>
    <property type="match status" value="1"/>
</dbReference>
<evidence type="ECO:0000259" key="4">
    <source>
        <dbReference type="Pfam" id="PF25876"/>
    </source>
</evidence>
<feature type="region of interest" description="Disordered" evidence="2">
    <location>
        <begin position="386"/>
        <end position="413"/>
    </location>
</feature>
<dbReference type="OrthoDB" id="5502471at2"/>
<dbReference type="AlphaFoldDB" id="A0A3A3G5P5"/>
<feature type="domain" description="CusB-like beta-barrel" evidence="6">
    <location>
        <begin position="231"/>
        <end position="301"/>
    </location>
</feature>
<dbReference type="InterPro" id="IPR058792">
    <property type="entry name" value="Beta-barrel_RND_2"/>
</dbReference>
<evidence type="ECO:0000259" key="7">
    <source>
        <dbReference type="Pfam" id="PF25975"/>
    </source>
</evidence>
<gene>
    <name evidence="8" type="ORF">D3878_21095</name>
</gene>
<feature type="domain" description="Multidrug resistance protein MdtA-like barrel-sandwich hybrid" evidence="5">
    <location>
        <begin position="83"/>
        <end position="220"/>
    </location>
</feature>
<evidence type="ECO:0000259" key="6">
    <source>
        <dbReference type="Pfam" id="PF25954"/>
    </source>
</evidence>
<dbReference type="Gene3D" id="1.10.287.470">
    <property type="entry name" value="Helix hairpin bin"/>
    <property type="match status" value="1"/>
</dbReference>
<comment type="caution">
    <text evidence="8">The sequence shown here is derived from an EMBL/GenBank/DDBJ whole genome shotgun (WGS) entry which is preliminary data.</text>
</comment>
<dbReference type="Pfam" id="PF25975">
    <property type="entry name" value="CzcB_C"/>
    <property type="match status" value="1"/>
</dbReference>
<evidence type="ECO:0000256" key="2">
    <source>
        <dbReference type="SAM" id="MobiDB-lite"/>
    </source>
</evidence>
<feature type="domain" description="CzcB-like C-terminal circularly permuted SH3-like" evidence="7">
    <location>
        <begin position="311"/>
        <end position="369"/>
    </location>
</feature>
<dbReference type="PANTHER" id="PTHR30469">
    <property type="entry name" value="MULTIDRUG RESISTANCE PROTEIN MDTA"/>
    <property type="match status" value="1"/>
</dbReference>
<protein>
    <submittedName>
        <fullName evidence="8">Efflux RND transporter periplasmic adaptor subunit</fullName>
    </submittedName>
</protein>
<dbReference type="GO" id="GO:0015562">
    <property type="term" value="F:efflux transmembrane transporter activity"/>
    <property type="evidence" value="ECO:0007669"/>
    <property type="project" value="TreeGrafter"/>
</dbReference>
<organism evidence="8 9">
    <name type="scientific">Noviherbaspirillum sedimenti</name>
    <dbReference type="NCBI Taxonomy" id="2320865"/>
    <lineage>
        <taxon>Bacteria</taxon>
        <taxon>Pseudomonadati</taxon>
        <taxon>Pseudomonadota</taxon>
        <taxon>Betaproteobacteria</taxon>
        <taxon>Burkholderiales</taxon>
        <taxon>Oxalobacteraceae</taxon>
        <taxon>Noviherbaspirillum</taxon>
    </lineage>
</organism>
<dbReference type="Pfam" id="PF25954">
    <property type="entry name" value="Beta-barrel_RND_2"/>
    <property type="match status" value="1"/>
</dbReference>
<feature type="signal peptide" evidence="3">
    <location>
        <begin position="1"/>
        <end position="22"/>
    </location>
</feature>
<name>A0A3A3G5P5_9BURK</name>
<evidence type="ECO:0000313" key="8">
    <source>
        <dbReference type="EMBL" id="RJG03778.1"/>
    </source>
</evidence>
<dbReference type="Proteomes" id="UP000266327">
    <property type="component" value="Unassembled WGS sequence"/>
</dbReference>
<dbReference type="Pfam" id="PF25917">
    <property type="entry name" value="BSH_RND"/>
    <property type="match status" value="1"/>
</dbReference>
<accession>A0A3A3G5P5</accession>
<dbReference type="InterPro" id="IPR058625">
    <property type="entry name" value="MdtA-like_BSH"/>
</dbReference>
<dbReference type="NCBIfam" id="TIGR01730">
    <property type="entry name" value="RND_mfp"/>
    <property type="match status" value="1"/>
</dbReference>
<dbReference type="PANTHER" id="PTHR30469:SF15">
    <property type="entry name" value="HLYD FAMILY OF SECRETION PROTEINS"/>
    <property type="match status" value="1"/>
</dbReference>
<evidence type="ECO:0000256" key="1">
    <source>
        <dbReference type="ARBA" id="ARBA00009477"/>
    </source>
</evidence>
<reference evidence="9" key="1">
    <citation type="submission" date="2018-09" db="EMBL/GenBank/DDBJ databases">
        <authorList>
            <person name="Zhu H."/>
        </authorList>
    </citation>
    <scope>NUCLEOTIDE SEQUENCE [LARGE SCALE GENOMIC DNA]</scope>
    <source>
        <strain evidence="9">K1S02-23</strain>
    </source>
</reference>
<dbReference type="RefSeq" id="WP_119787265.1">
    <property type="nucleotide sequence ID" value="NZ_QYUQ01000002.1"/>
</dbReference>
<sequence length="413" mass="42562">MLKRRAFWILLLAGLLAVGAGAAAMKKRQAAAPVADTQTTQATQATPAKAPASLEFLPSDVAEVQPRELRQVLLLSGALRAVNQAQVKAKLAGEVREVLVREGEAVKAGQVLVKIDSTEYQARLEQAKGSLQAARGELAIAAKARDNNQALVAKGFISQNAFDNAASQHDIARANVESAQGALDVAQKALNDSVVRAPIAGLVASRSVQPGEKVSADNHLLELVDLHQLELETAVPTTDILQLTPGQPAQVKLEGLATPLTGRIARISPATQAGSRSVMSYIQLDNPQGLLKVGMFGQAEVTLGSKTGVLSVPPAAIQDLGGSAIVYAIVNGTLRQQAVKLGSRGNDGTGEAVEILDGLAAGALIVRTNLGKLPDGVKVRLAQAPPATPATPAAPAHPHAVTTAASAAPSASR</sequence>
<dbReference type="InterPro" id="IPR006143">
    <property type="entry name" value="RND_pump_MFP"/>
</dbReference>
<dbReference type="EMBL" id="QYUQ01000002">
    <property type="protein sequence ID" value="RJG03778.1"/>
    <property type="molecule type" value="Genomic_DNA"/>
</dbReference>
<dbReference type="SUPFAM" id="SSF111369">
    <property type="entry name" value="HlyD-like secretion proteins"/>
    <property type="match status" value="1"/>
</dbReference>
<evidence type="ECO:0000259" key="5">
    <source>
        <dbReference type="Pfam" id="PF25917"/>
    </source>
</evidence>
<feature type="domain" description="Multidrug resistance protein MdtA-like alpha-helical hairpin" evidence="4">
    <location>
        <begin position="124"/>
        <end position="190"/>
    </location>
</feature>
<dbReference type="Gene3D" id="2.40.30.170">
    <property type="match status" value="1"/>
</dbReference>
<dbReference type="InterPro" id="IPR058624">
    <property type="entry name" value="MdtA-like_HH"/>
</dbReference>
<comment type="similarity">
    <text evidence="1">Belongs to the membrane fusion protein (MFP) (TC 8.A.1) family.</text>
</comment>
<dbReference type="InterPro" id="IPR058649">
    <property type="entry name" value="CzcB_C"/>
</dbReference>
<feature type="compositionally biased region" description="Low complexity" evidence="2">
    <location>
        <begin position="390"/>
        <end position="413"/>
    </location>
</feature>
<proteinExistence type="inferred from homology"/>
<keyword evidence="9" id="KW-1185">Reference proteome</keyword>
<dbReference type="GO" id="GO:1990281">
    <property type="term" value="C:efflux pump complex"/>
    <property type="evidence" value="ECO:0007669"/>
    <property type="project" value="TreeGrafter"/>
</dbReference>
<dbReference type="Gene3D" id="2.40.420.20">
    <property type="match status" value="1"/>
</dbReference>
<evidence type="ECO:0000313" key="9">
    <source>
        <dbReference type="Proteomes" id="UP000266327"/>
    </source>
</evidence>
<feature type="chain" id="PRO_5017465433" evidence="3">
    <location>
        <begin position="23"/>
        <end position="413"/>
    </location>
</feature>
<evidence type="ECO:0000256" key="3">
    <source>
        <dbReference type="SAM" id="SignalP"/>
    </source>
</evidence>
<dbReference type="Gene3D" id="2.40.50.100">
    <property type="match status" value="1"/>
</dbReference>
<keyword evidence="3" id="KW-0732">Signal</keyword>